<protein>
    <submittedName>
        <fullName evidence="1">Uncharacterized protein</fullName>
    </submittedName>
</protein>
<accession>A0A448WFB3</accession>
<evidence type="ECO:0000313" key="1">
    <source>
        <dbReference type="EMBL" id="VEL10394.1"/>
    </source>
</evidence>
<comment type="caution">
    <text evidence="1">The sequence shown here is derived from an EMBL/GenBank/DDBJ whole genome shotgun (WGS) entry which is preliminary data.</text>
</comment>
<dbReference type="Proteomes" id="UP000784294">
    <property type="component" value="Unassembled WGS sequence"/>
</dbReference>
<name>A0A448WFB3_9PLAT</name>
<organism evidence="1 2">
    <name type="scientific">Protopolystoma xenopodis</name>
    <dbReference type="NCBI Taxonomy" id="117903"/>
    <lineage>
        <taxon>Eukaryota</taxon>
        <taxon>Metazoa</taxon>
        <taxon>Spiralia</taxon>
        <taxon>Lophotrochozoa</taxon>
        <taxon>Platyhelminthes</taxon>
        <taxon>Monogenea</taxon>
        <taxon>Polyopisthocotylea</taxon>
        <taxon>Polystomatidea</taxon>
        <taxon>Polystomatidae</taxon>
        <taxon>Protopolystoma</taxon>
    </lineage>
</organism>
<proteinExistence type="predicted"/>
<gene>
    <name evidence="1" type="ORF">PXEA_LOCUS3834</name>
</gene>
<evidence type="ECO:0000313" key="2">
    <source>
        <dbReference type="Proteomes" id="UP000784294"/>
    </source>
</evidence>
<sequence length="84" mass="9150">MPRLLTLNETPASLIPIYPSVAAASPGEEVRSLLAELSGSGDESTENESDAFLLACRDYAKKSKSKIQTIMRQIRQVIKSPCIL</sequence>
<dbReference type="AlphaFoldDB" id="A0A448WFB3"/>
<reference evidence="1" key="1">
    <citation type="submission" date="2018-11" db="EMBL/GenBank/DDBJ databases">
        <authorList>
            <consortium name="Pathogen Informatics"/>
        </authorList>
    </citation>
    <scope>NUCLEOTIDE SEQUENCE</scope>
</reference>
<dbReference type="EMBL" id="CAAALY010008895">
    <property type="protein sequence ID" value="VEL10394.1"/>
    <property type="molecule type" value="Genomic_DNA"/>
</dbReference>
<keyword evidence="2" id="KW-1185">Reference proteome</keyword>